<evidence type="ECO:0000313" key="5">
    <source>
        <dbReference type="Proteomes" id="UP000732105"/>
    </source>
</evidence>
<proteinExistence type="inferred from homology"/>
<dbReference type="InterPro" id="IPR036291">
    <property type="entry name" value="NAD(P)-bd_dom_sf"/>
</dbReference>
<gene>
    <name evidence="4" type="ORF">ELS83_08815</name>
</gene>
<dbReference type="Proteomes" id="UP000732105">
    <property type="component" value="Unassembled WGS sequence"/>
</dbReference>
<dbReference type="SUPFAM" id="SSF51735">
    <property type="entry name" value="NAD(P)-binding Rossmann-fold domains"/>
    <property type="match status" value="1"/>
</dbReference>
<dbReference type="CDD" id="cd05227">
    <property type="entry name" value="AR_SDR_e"/>
    <property type="match status" value="1"/>
</dbReference>
<accession>A0ABX1WV03</accession>
<evidence type="ECO:0000256" key="2">
    <source>
        <dbReference type="ARBA" id="ARBA00023445"/>
    </source>
</evidence>
<comment type="similarity">
    <text evidence="2">Belongs to the NAD(P)-dependent epimerase/dehydratase family. Dihydroflavonol-4-reductase subfamily.</text>
</comment>
<evidence type="ECO:0000259" key="3">
    <source>
        <dbReference type="Pfam" id="PF01370"/>
    </source>
</evidence>
<dbReference type="InterPro" id="IPR050425">
    <property type="entry name" value="NAD(P)_dehydrat-like"/>
</dbReference>
<feature type="domain" description="NAD-dependent epimerase/dehydratase" evidence="3">
    <location>
        <begin position="4"/>
        <end position="238"/>
    </location>
</feature>
<keyword evidence="1" id="KW-0560">Oxidoreductase</keyword>
<protein>
    <submittedName>
        <fullName evidence="4">Aldehyde reductase</fullName>
    </submittedName>
</protein>
<dbReference type="PANTHER" id="PTHR10366">
    <property type="entry name" value="NAD DEPENDENT EPIMERASE/DEHYDRATASE"/>
    <property type="match status" value="1"/>
</dbReference>
<dbReference type="PANTHER" id="PTHR10366:SF564">
    <property type="entry name" value="STEROL-4-ALPHA-CARBOXYLATE 3-DEHYDROGENASE, DECARBOXYLATING"/>
    <property type="match status" value="1"/>
</dbReference>
<name>A0ABX1WV03_9BACT</name>
<keyword evidence="5" id="KW-1185">Reference proteome</keyword>
<sequence length="336" mass="37298">MKKVLLTGISGYIGLHCAAELLQQGYAVKGSVRSLSKAEKLTDTITKFVDPKGKLEFCELDLLKDDAWDEAVSDCDFVMHVASPFFSKIPKDENELIKPAVEGTQRALKAAHKAGIKRVVLTSSMVAMLGDVKGDENIDQNSWTEVNAKNATAYLKSKTLAEKSAWEFVKEKDMELVTIHPGPVYGPSLSDDLSGESMTLFKRIMTGELKQMIHASINMSDVRDVAKIHVLALENEQATGQRLIVATERAHSYQEITELLKTKGYEKVSTKVAPNFMVKFLANFNSEMKGMMPYVGKKYEGSVMASKNIFNWEPIPFDKMVLDTAKSVENVLNSEC</sequence>
<comment type="caution">
    <text evidence="4">The sequence shown here is derived from an EMBL/GenBank/DDBJ whole genome shotgun (WGS) entry which is preliminary data.</text>
</comment>
<reference evidence="4 5" key="1">
    <citation type="submission" date="2018-12" db="EMBL/GenBank/DDBJ databases">
        <title>Marinifilum JC070 sp. nov., a marine bacterium isolated from Yongle Blue Hole in the South China Sea.</title>
        <authorList>
            <person name="Fu T."/>
        </authorList>
    </citation>
    <scope>NUCLEOTIDE SEQUENCE [LARGE SCALE GENOMIC DNA]</scope>
    <source>
        <strain evidence="4 5">JC070</strain>
    </source>
</reference>
<dbReference type="Pfam" id="PF01370">
    <property type="entry name" value="Epimerase"/>
    <property type="match status" value="1"/>
</dbReference>
<dbReference type="Gene3D" id="3.40.50.720">
    <property type="entry name" value="NAD(P)-binding Rossmann-like Domain"/>
    <property type="match status" value="1"/>
</dbReference>
<evidence type="ECO:0000256" key="1">
    <source>
        <dbReference type="ARBA" id="ARBA00023002"/>
    </source>
</evidence>
<dbReference type="RefSeq" id="WP_171595193.1">
    <property type="nucleotide sequence ID" value="NZ_RZNH01000011.1"/>
</dbReference>
<organism evidence="4 5">
    <name type="scientific">Marinifilum caeruleilacunae</name>
    <dbReference type="NCBI Taxonomy" id="2499076"/>
    <lineage>
        <taxon>Bacteria</taxon>
        <taxon>Pseudomonadati</taxon>
        <taxon>Bacteroidota</taxon>
        <taxon>Bacteroidia</taxon>
        <taxon>Marinilabiliales</taxon>
        <taxon>Marinifilaceae</taxon>
    </lineage>
</organism>
<evidence type="ECO:0000313" key="4">
    <source>
        <dbReference type="EMBL" id="NOU59922.1"/>
    </source>
</evidence>
<dbReference type="InterPro" id="IPR001509">
    <property type="entry name" value="Epimerase_deHydtase"/>
</dbReference>
<dbReference type="EMBL" id="RZNH01000011">
    <property type="protein sequence ID" value="NOU59922.1"/>
    <property type="molecule type" value="Genomic_DNA"/>
</dbReference>